<dbReference type="GO" id="GO:0000981">
    <property type="term" value="F:DNA-binding transcription factor activity, RNA polymerase II-specific"/>
    <property type="evidence" value="ECO:0007669"/>
    <property type="project" value="InterPro"/>
</dbReference>
<dbReference type="PROSITE" id="PS50048">
    <property type="entry name" value="ZN2_CY6_FUNGAL_2"/>
    <property type="match status" value="1"/>
</dbReference>
<evidence type="ECO:0000313" key="10">
    <source>
        <dbReference type="Proteomes" id="UP000288168"/>
    </source>
</evidence>
<organism evidence="9 10">
    <name type="scientific">Fusarium duplospermum</name>
    <dbReference type="NCBI Taxonomy" id="1325734"/>
    <lineage>
        <taxon>Eukaryota</taxon>
        <taxon>Fungi</taxon>
        <taxon>Dikarya</taxon>
        <taxon>Ascomycota</taxon>
        <taxon>Pezizomycotina</taxon>
        <taxon>Sordariomycetes</taxon>
        <taxon>Hypocreomycetidae</taxon>
        <taxon>Hypocreales</taxon>
        <taxon>Nectriaceae</taxon>
        <taxon>Fusarium</taxon>
        <taxon>Fusarium solani species complex</taxon>
    </lineage>
</organism>
<proteinExistence type="predicted"/>
<dbReference type="CDD" id="cd12148">
    <property type="entry name" value="fungal_TF_MHR"/>
    <property type="match status" value="1"/>
</dbReference>
<feature type="region of interest" description="Disordered" evidence="7">
    <location>
        <begin position="71"/>
        <end position="138"/>
    </location>
</feature>
<dbReference type="Gene3D" id="4.10.240.10">
    <property type="entry name" value="Zn(2)-C6 fungal-type DNA-binding domain"/>
    <property type="match status" value="1"/>
</dbReference>
<keyword evidence="5" id="KW-0804">Transcription</keyword>
<dbReference type="InterPro" id="IPR001138">
    <property type="entry name" value="Zn2Cys6_DnaBD"/>
</dbReference>
<evidence type="ECO:0000256" key="4">
    <source>
        <dbReference type="ARBA" id="ARBA00023125"/>
    </source>
</evidence>
<evidence type="ECO:0000259" key="8">
    <source>
        <dbReference type="PROSITE" id="PS50048"/>
    </source>
</evidence>
<dbReference type="GO" id="GO:0008270">
    <property type="term" value="F:zinc ion binding"/>
    <property type="evidence" value="ECO:0007669"/>
    <property type="project" value="InterPro"/>
</dbReference>
<dbReference type="PANTHER" id="PTHR46910">
    <property type="entry name" value="TRANSCRIPTION FACTOR PDR1"/>
    <property type="match status" value="1"/>
</dbReference>
<evidence type="ECO:0000256" key="1">
    <source>
        <dbReference type="ARBA" id="ARBA00004123"/>
    </source>
</evidence>
<dbReference type="GO" id="GO:0003677">
    <property type="term" value="F:DNA binding"/>
    <property type="evidence" value="ECO:0007669"/>
    <property type="project" value="UniProtKB-KW"/>
</dbReference>
<dbReference type="GO" id="GO:0005634">
    <property type="term" value="C:nucleus"/>
    <property type="evidence" value="ECO:0007669"/>
    <property type="project" value="UniProtKB-SubCell"/>
</dbReference>
<keyword evidence="10" id="KW-1185">Reference proteome</keyword>
<dbReference type="SUPFAM" id="SSF57701">
    <property type="entry name" value="Zn2/Cys6 DNA-binding domain"/>
    <property type="match status" value="1"/>
</dbReference>
<dbReference type="PANTHER" id="PTHR46910:SF37">
    <property type="entry name" value="ZN(II)2CYS6 TRANSCRIPTION FACTOR (EUROFUNG)"/>
    <property type="match status" value="1"/>
</dbReference>
<accession>A0A428P622</accession>
<dbReference type="InterPro" id="IPR050987">
    <property type="entry name" value="AtrR-like"/>
</dbReference>
<dbReference type="InterPro" id="IPR036864">
    <property type="entry name" value="Zn2-C6_fun-type_DNA-bd_sf"/>
</dbReference>
<dbReference type="Pfam" id="PF04082">
    <property type="entry name" value="Fungal_trans"/>
    <property type="match status" value="1"/>
</dbReference>
<keyword evidence="3" id="KW-0805">Transcription regulation</keyword>
<dbReference type="STRING" id="1325734.A0A428P622"/>
<dbReference type="CDD" id="cd00067">
    <property type="entry name" value="GAL4"/>
    <property type="match status" value="1"/>
</dbReference>
<evidence type="ECO:0000313" key="9">
    <source>
        <dbReference type="EMBL" id="RSL48429.1"/>
    </source>
</evidence>
<comment type="caution">
    <text evidence="9">The sequence shown here is derived from an EMBL/GenBank/DDBJ whole genome shotgun (WGS) entry which is preliminary data.</text>
</comment>
<dbReference type="GO" id="GO:0006351">
    <property type="term" value="P:DNA-templated transcription"/>
    <property type="evidence" value="ECO:0007669"/>
    <property type="project" value="InterPro"/>
</dbReference>
<dbReference type="AlphaFoldDB" id="A0A428P622"/>
<evidence type="ECO:0000256" key="7">
    <source>
        <dbReference type="SAM" id="MobiDB-lite"/>
    </source>
</evidence>
<dbReference type="InterPro" id="IPR007219">
    <property type="entry name" value="XnlR_reg_dom"/>
</dbReference>
<reference evidence="9 10" key="1">
    <citation type="submission" date="2017-06" db="EMBL/GenBank/DDBJ databases">
        <title>Comparative genomic analysis of Ambrosia Fusariam Clade fungi.</title>
        <authorList>
            <person name="Stajich J.E."/>
            <person name="Carrillo J."/>
            <person name="Kijimoto T."/>
            <person name="Eskalen A."/>
            <person name="O'Donnell K."/>
            <person name="Kasson M."/>
        </authorList>
    </citation>
    <scope>NUCLEOTIDE SEQUENCE [LARGE SCALE GENOMIC DNA]</scope>
    <source>
        <strain evidence="9 10">NRRL62584</strain>
    </source>
</reference>
<keyword evidence="6" id="KW-0539">Nucleus</keyword>
<evidence type="ECO:0000256" key="6">
    <source>
        <dbReference type="ARBA" id="ARBA00023242"/>
    </source>
</evidence>
<dbReference type="SMART" id="SM00906">
    <property type="entry name" value="Fungal_trans"/>
    <property type="match status" value="1"/>
</dbReference>
<dbReference type="EMBL" id="NKCI01000197">
    <property type="protein sequence ID" value="RSL48429.1"/>
    <property type="molecule type" value="Genomic_DNA"/>
</dbReference>
<keyword evidence="4" id="KW-0238">DNA-binding</keyword>
<feature type="compositionally biased region" description="Low complexity" evidence="7">
    <location>
        <begin position="117"/>
        <end position="131"/>
    </location>
</feature>
<keyword evidence="2" id="KW-0479">Metal-binding</keyword>
<dbReference type="SMART" id="SM00066">
    <property type="entry name" value="GAL4"/>
    <property type="match status" value="1"/>
</dbReference>
<dbReference type="OrthoDB" id="4116913at2759"/>
<evidence type="ECO:0000256" key="5">
    <source>
        <dbReference type="ARBA" id="ARBA00023163"/>
    </source>
</evidence>
<evidence type="ECO:0000256" key="2">
    <source>
        <dbReference type="ARBA" id="ARBA00022723"/>
    </source>
</evidence>
<comment type="subcellular location">
    <subcellularLocation>
        <location evidence="1">Nucleus</location>
    </subcellularLocation>
</comment>
<evidence type="ECO:0000256" key="3">
    <source>
        <dbReference type="ARBA" id="ARBA00023015"/>
    </source>
</evidence>
<dbReference type="Proteomes" id="UP000288168">
    <property type="component" value="Unassembled WGS sequence"/>
</dbReference>
<feature type="domain" description="Zn(2)-C6 fungal-type" evidence="8">
    <location>
        <begin position="6"/>
        <end position="38"/>
    </location>
</feature>
<name>A0A428P622_9HYPO</name>
<feature type="compositionally biased region" description="Polar residues" evidence="7">
    <location>
        <begin position="71"/>
        <end position="116"/>
    </location>
</feature>
<sequence>MRPKRACDVCYKRKIQCVIGNTDEPCEWCSHHDLVCTFDRETQKKPNNVQAIASDVQELLRRVANLENSLSQVHSQRELSNQASPSSAPSTTLGATQGTSVSGVRPSSINAQNTSQTVLSSVTSPSATSTTFKPEPTGISDVARHLGQNWFHKGIPILSPRGRDWIRLKTGQDPHFERFRLFGSKCSSRSIPLTNFPHDELHKLPDQHYAQRCIDAFFGSSFYFFYPVLDRALVQETFELAYRDPDGLSFTRSQASGKACILASLPMISRMIRPNDAPYLLKGDMYAKRAQSLLSLVSWEANLEGLQATLMLQIYKTSVGEWEDASTLHSIACHMVCSLGGHLNRRTTCEPRNFSSERRHQHTRALFWMSYTFDKEISLRSGQPPLLTEDYCDLTAPEGYTSRYECQSPADQDDSSFESLMPYLPGDLGLSHVKEKTCRLLYSPKSFTIDDTQILRHIRHLDIDLESWRSSIPQRPIFGSESFNIDIA</sequence>
<protein>
    <recommendedName>
        <fullName evidence="8">Zn(2)-C6 fungal-type domain-containing protein</fullName>
    </recommendedName>
</protein>
<gene>
    <name evidence="9" type="ORF">CEP54_012940</name>
</gene>